<reference evidence="2 3" key="1">
    <citation type="submission" date="2023-07" db="EMBL/GenBank/DDBJ databases">
        <title>Sorghum-associated microbial communities from plants grown in Nebraska, USA.</title>
        <authorList>
            <person name="Schachtman D."/>
        </authorList>
    </citation>
    <scope>NUCLEOTIDE SEQUENCE [LARGE SCALE GENOMIC DNA]</scope>
    <source>
        <strain evidence="2 3">BE316</strain>
    </source>
</reference>
<accession>A0ABU2A3J9</accession>
<proteinExistence type="predicted"/>
<keyword evidence="3" id="KW-1185">Reference proteome</keyword>
<sequence length="378" mass="40472">MRARGRLLIAAGVVVLAVLLAAWLGWRRMQHDADVALAVAAPMAPASQAMADAWLQPATQRGVAPDAAAAASSAASESTSIDICGVGRIDVVQMLSWGPAEMLKAKAQADALERRRDAELSRMSARLAAGSASERVAARLLMKDVEGAALLAAGSGDAAAYRLALRGCRSPRDKHEAPSCQGLTAQGWLRLDPDDARAWLGVMEEAMNRSDSEAAVQAMEQALRRDMRGSRNPLLTAIAGMPAGSDALGRGLAAQDISVNEVMMADFPFLHLGSHCRRDALKDPARRERCERIARWQLAQADNLSDAEGALNLADRLGVPVDQRPYTREQLKQGRRIIDSMVGSVGFDCDSLARTAAWPGRLVQRSELQWALSAVPGR</sequence>
<evidence type="ECO:0000256" key="1">
    <source>
        <dbReference type="SAM" id="Phobius"/>
    </source>
</evidence>
<dbReference type="Proteomes" id="UP001180825">
    <property type="component" value="Unassembled WGS sequence"/>
</dbReference>
<feature type="transmembrane region" description="Helical" evidence="1">
    <location>
        <begin position="7"/>
        <end position="26"/>
    </location>
</feature>
<evidence type="ECO:0000313" key="3">
    <source>
        <dbReference type="Proteomes" id="UP001180825"/>
    </source>
</evidence>
<protein>
    <submittedName>
        <fullName evidence="2">Uncharacterized protein</fullName>
    </submittedName>
</protein>
<evidence type="ECO:0000313" key="2">
    <source>
        <dbReference type="EMBL" id="MDR7331675.1"/>
    </source>
</evidence>
<dbReference type="EMBL" id="JAVDXV010000001">
    <property type="protein sequence ID" value="MDR7331675.1"/>
    <property type="molecule type" value="Genomic_DNA"/>
</dbReference>
<gene>
    <name evidence="2" type="ORF">J2X21_000787</name>
</gene>
<dbReference type="RefSeq" id="WP_310325135.1">
    <property type="nucleotide sequence ID" value="NZ_JAVDXV010000001.1"/>
</dbReference>
<name>A0ABU2A3J9_9BURK</name>
<organism evidence="2 3">
    <name type="scientific">Roseateles asaccharophilus</name>
    <dbReference type="NCBI Taxonomy" id="582607"/>
    <lineage>
        <taxon>Bacteria</taxon>
        <taxon>Pseudomonadati</taxon>
        <taxon>Pseudomonadota</taxon>
        <taxon>Betaproteobacteria</taxon>
        <taxon>Burkholderiales</taxon>
        <taxon>Sphaerotilaceae</taxon>
        <taxon>Roseateles</taxon>
    </lineage>
</organism>
<keyword evidence="1" id="KW-0472">Membrane</keyword>
<comment type="caution">
    <text evidence="2">The sequence shown here is derived from an EMBL/GenBank/DDBJ whole genome shotgun (WGS) entry which is preliminary data.</text>
</comment>
<keyword evidence="1" id="KW-1133">Transmembrane helix</keyword>
<keyword evidence="1" id="KW-0812">Transmembrane</keyword>